<comment type="caution">
    <text evidence="1">The sequence shown here is derived from an EMBL/GenBank/DDBJ whole genome shotgun (WGS) entry which is preliminary data.</text>
</comment>
<dbReference type="Proteomes" id="UP000828390">
    <property type="component" value="Unassembled WGS sequence"/>
</dbReference>
<evidence type="ECO:0000313" key="2">
    <source>
        <dbReference type="Proteomes" id="UP000828390"/>
    </source>
</evidence>
<reference evidence="1" key="2">
    <citation type="submission" date="2020-11" db="EMBL/GenBank/DDBJ databases">
        <authorList>
            <person name="McCartney M.A."/>
            <person name="Auch B."/>
            <person name="Kono T."/>
            <person name="Mallez S."/>
            <person name="Becker A."/>
            <person name="Gohl D.M."/>
            <person name="Silverstein K.A.T."/>
            <person name="Koren S."/>
            <person name="Bechman K.B."/>
            <person name="Herman A."/>
            <person name="Abrahante J.E."/>
            <person name="Garbe J."/>
        </authorList>
    </citation>
    <scope>NUCLEOTIDE SEQUENCE</scope>
    <source>
        <strain evidence="1">Duluth1</strain>
        <tissue evidence="1">Whole animal</tissue>
    </source>
</reference>
<accession>A0A9D3YI46</accession>
<dbReference type="EMBL" id="JAIWYP010000015">
    <property type="protein sequence ID" value="KAH3698951.1"/>
    <property type="molecule type" value="Genomic_DNA"/>
</dbReference>
<sequence length="172" mass="19258">MQGTSVPSERIFSTAGDPVSAHRACLDPGNCLQTKCGQTDGQWTKTDPKTSPEQSAIFQLAQYTNKTNILTKFHDDWAKIVTLRVFTMKTAPPTGGHVFKRTRTTFELNQHIIDTNILTNFELDRGIIGTSFLTKFHEDRTRNVASRVFTRKSAPPIGGHVFQRTGTTFELN</sequence>
<proteinExistence type="predicted"/>
<evidence type="ECO:0000313" key="1">
    <source>
        <dbReference type="EMBL" id="KAH3698951.1"/>
    </source>
</evidence>
<name>A0A9D3YI46_DREPO</name>
<keyword evidence="2" id="KW-1185">Reference proteome</keyword>
<dbReference type="AlphaFoldDB" id="A0A9D3YI46"/>
<organism evidence="1 2">
    <name type="scientific">Dreissena polymorpha</name>
    <name type="common">Zebra mussel</name>
    <name type="synonym">Mytilus polymorpha</name>
    <dbReference type="NCBI Taxonomy" id="45954"/>
    <lineage>
        <taxon>Eukaryota</taxon>
        <taxon>Metazoa</taxon>
        <taxon>Spiralia</taxon>
        <taxon>Lophotrochozoa</taxon>
        <taxon>Mollusca</taxon>
        <taxon>Bivalvia</taxon>
        <taxon>Autobranchia</taxon>
        <taxon>Heteroconchia</taxon>
        <taxon>Euheterodonta</taxon>
        <taxon>Imparidentia</taxon>
        <taxon>Neoheterodontei</taxon>
        <taxon>Myida</taxon>
        <taxon>Dreissenoidea</taxon>
        <taxon>Dreissenidae</taxon>
        <taxon>Dreissena</taxon>
    </lineage>
</organism>
<protein>
    <submittedName>
        <fullName evidence="1">Uncharacterized protein</fullName>
    </submittedName>
</protein>
<gene>
    <name evidence="1" type="ORF">DPMN_073897</name>
</gene>
<reference evidence="1" key="1">
    <citation type="journal article" date="2019" name="bioRxiv">
        <title>The Genome of the Zebra Mussel, Dreissena polymorpha: A Resource for Invasive Species Research.</title>
        <authorList>
            <person name="McCartney M.A."/>
            <person name="Auch B."/>
            <person name="Kono T."/>
            <person name="Mallez S."/>
            <person name="Zhang Y."/>
            <person name="Obille A."/>
            <person name="Becker A."/>
            <person name="Abrahante J.E."/>
            <person name="Garbe J."/>
            <person name="Badalamenti J.P."/>
            <person name="Herman A."/>
            <person name="Mangelson H."/>
            <person name="Liachko I."/>
            <person name="Sullivan S."/>
            <person name="Sone E.D."/>
            <person name="Koren S."/>
            <person name="Silverstein K.A.T."/>
            <person name="Beckman K.B."/>
            <person name="Gohl D.M."/>
        </authorList>
    </citation>
    <scope>NUCLEOTIDE SEQUENCE</scope>
    <source>
        <strain evidence="1">Duluth1</strain>
        <tissue evidence="1">Whole animal</tissue>
    </source>
</reference>